<gene>
    <name evidence="1" type="ordered locus">Spirs_2241</name>
</gene>
<dbReference type="KEGG" id="ssm:Spirs_2241"/>
<evidence type="ECO:0000313" key="2">
    <source>
        <dbReference type="Proteomes" id="UP000002318"/>
    </source>
</evidence>
<dbReference type="RefSeq" id="WP_013254819.1">
    <property type="nucleotide sequence ID" value="NC_014364.1"/>
</dbReference>
<dbReference type="Proteomes" id="UP000002318">
    <property type="component" value="Chromosome"/>
</dbReference>
<evidence type="ECO:0000313" key="1">
    <source>
        <dbReference type="EMBL" id="ADK81356.1"/>
    </source>
</evidence>
<proteinExistence type="predicted"/>
<protein>
    <recommendedName>
        <fullName evidence="3">Alcohol acetyltransferase</fullName>
    </recommendedName>
</protein>
<sequence>MQSNWARLDNNGNLYPAVLSKSYTTIFRLSVSLFEAVQVDALNRALAVTIDKFPYYKVHLRPGAFWYTFVKNQRTPHIVIDSKYPCTFMPFKQRGVFPFRVRAWGNTIAVEFSHALTDGTGAMIFLKTLLADYYKELVGGLSEMDRRLFEADEQIRLGTSPYVEEEAEDAFRRYFDSDIPDSEGYLKAFRLPGKRKSTDQYGVLTADMSVAQLRNQAKMRGLSLTEYLVSVYFFALQEIQICCMKRRPRKHWSPLSIMVPINLRPMLPSRTMRNFFLALSPHLDTRLGYYHFDEICPKVHHFLRSQLDYRNVKQDIRKNMRGVVHPLLRIAPLFVKNSVIRMVYRDQGEKAFSGNLSNLGVFSLPKPLNDLVKSVSFVPPPSPVLGIKCGVISYGDTLSVTFGSLVEERLLEYHFLSFLRKAGVRPYLRGNWKGETNALLSPLRS</sequence>
<organism evidence="1 2">
    <name type="scientific">Sediminispirochaeta smaragdinae (strain DSM 11293 / JCM 15392 / SEBR 4228)</name>
    <name type="common">Spirochaeta smaragdinae</name>
    <dbReference type="NCBI Taxonomy" id="573413"/>
    <lineage>
        <taxon>Bacteria</taxon>
        <taxon>Pseudomonadati</taxon>
        <taxon>Spirochaetota</taxon>
        <taxon>Spirochaetia</taxon>
        <taxon>Spirochaetales</taxon>
        <taxon>Spirochaetaceae</taxon>
        <taxon>Sediminispirochaeta</taxon>
    </lineage>
</organism>
<keyword evidence="2" id="KW-1185">Reference proteome</keyword>
<accession>E1R729</accession>
<dbReference type="eggNOG" id="COG4908">
    <property type="taxonomic scope" value="Bacteria"/>
</dbReference>
<dbReference type="OrthoDB" id="4876345at2"/>
<reference evidence="1 2" key="1">
    <citation type="journal article" date="2010" name="Stand. Genomic Sci.">
        <title>Complete genome sequence of Spirochaeta smaragdinae type strain (SEBR 4228).</title>
        <authorList>
            <person name="Mavromatis K."/>
            <person name="Yasawong M."/>
            <person name="Chertkov O."/>
            <person name="Lapidus A."/>
            <person name="Lucas S."/>
            <person name="Nolan M."/>
            <person name="Del Rio T.G."/>
            <person name="Tice H."/>
            <person name="Cheng J.F."/>
            <person name="Pitluck S."/>
            <person name="Liolios K."/>
            <person name="Ivanova N."/>
            <person name="Tapia R."/>
            <person name="Han C."/>
            <person name="Bruce D."/>
            <person name="Goodwin L."/>
            <person name="Pati A."/>
            <person name="Chen A."/>
            <person name="Palaniappan K."/>
            <person name="Land M."/>
            <person name="Hauser L."/>
            <person name="Chang Y.J."/>
            <person name="Jeffries C.D."/>
            <person name="Detter J.C."/>
            <person name="Rohde M."/>
            <person name="Brambilla E."/>
            <person name="Spring S."/>
            <person name="Goker M."/>
            <person name="Sikorski J."/>
            <person name="Woyke T."/>
            <person name="Bristow J."/>
            <person name="Eisen J.A."/>
            <person name="Markowitz V."/>
            <person name="Hugenholtz P."/>
            <person name="Klenk H.P."/>
            <person name="Kyrpides N.C."/>
        </authorList>
    </citation>
    <scope>NUCLEOTIDE SEQUENCE [LARGE SCALE GENOMIC DNA]</scope>
    <source>
        <strain evidence="2">DSM 11293 / JCM 15392 / SEBR 4228</strain>
    </source>
</reference>
<name>E1R729_SEDSS</name>
<evidence type="ECO:0008006" key="3">
    <source>
        <dbReference type="Google" id="ProtNLM"/>
    </source>
</evidence>
<dbReference type="EMBL" id="CP002116">
    <property type="protein sequence ID" value="ADK81356.1"/>
    <property type="molecule type" value="Genomic_DNA"/>
</dbReference>
<dbReference type="HOGENOM" id="CLU_031688_0_0_12"/>
<dbReference type="AlphaFoldDB" id="E1R729"/>
<dbReference type="STRING" id="573413.Spirs_2241"/>